<evidence type="ECO:0000256" key="5">
    <source>
        <dbReference type="SAM" id="SignalP"/>
    </source>
</evidence>
<evidence type="ECO:0000256" key="2">
    <source>
        <dbReference type="ARBA" id="ARBA00010093"/>
    </source>
</evidence>
<name>A0A6F9DE05_9ASCI</name>
<dbReference type="InterPro" id="IPR039036">
    <property type="entry name" value="Granulin_fam"/>
</dbReference>
<feature type="signal peptide" evidence="5">
    <location>
        <begin position="1"/>
        <end position="21"/>
    </location>
</feature>
<gene>
    <name evidence="7" type="primary">Grn</name>
</gene>
<reference evidence="7" key="1">
    <citation type="submission" date="2020-04" db="EMBL/GenBank/DDBJ databases">
        <authorList>
            <person name="Neveu A P."/>
        </authorList>
    </citation>
    <scope>NUCLEOTIDE SEQUENCE</scope>
    <source>
        <tissue evidence="7">Whole embryo</tissue>
    </source>
</reference>
<dbReference type="PROSITE" id="PS00799">
    <property type="entry name" value="GRANULINS"/>
    <property type="match status" value="2"/>
</dbReference>
<keyword evidence="3" id="KW-0964">Secreted</keyword>
<sequence>MFSSICGVTSFILLNIIVSECFVLENDKSTNTDNVLSLTINLDVTSVVCPGGTSMCPDGNTCCKLPSGQYGCCPVPNAVCCSDGVHCCPNGYTCNVGAGTCIKMSTISQISMMFADNDIGHQKSCMLSDKCTMCKDGSECPSYYTCCLLSDGRYGCCQYSKAVCCSDHLHCCPQFSYCDLKKQVCRSQYGEHVLAQMLPSQKATRRDEIVGKKIVFTAEETFAVDDGTL</sequence>
<dbReference type="GO" id="GO:0005576">
    <property type="term" value="C:extracellular region"/>
    <property type="evidence" value="ECO:0007669"/>
    <property type="project" value="UniProtKB-SubCell"/>
</dbReference>
<dbReference type="PANTHER" id="PTHR12274:SF3">
    <property type="entry name" value="PROGRANULIN"/>
    <property type="match status" value="1"/>
</dbReference>
<protein>
    <submittedName>
        <fullName evidence="7">Granulins-like</fullName>
    </submittedName>
</protein>
<dbReference type="SUPFAM" id="SSF57277">
    <property type="entry name" value="Granulin repeat"/>
    <property type="match status" value="2"/>
</dbReference>
<dbReference type="EMBL" id="LR785599">
    <property type="protein sequence ID" value="CAB3250925.1"/>
    <property type="molecule type" value="mRNA"/>
</dbReference>
<accession>A0A6F9DE05</accession>
<evidence type="ECO:0000256" key="1">
    <source>
        <dbReference type="ARBA" id="ARBA00004613"/>
    </source>
</evidence>
<dbReference type="Pfam" id="PF00396">
    <property type="entry name" value="Granulin"/>
    <property type="match status" value="2"/>
</dbReference>
<evidence type="ECO:0000256" key="3">
    <source>
        <dbReference type="ARBA" id="ARBA00022525"/>
    </source>
</evidence>
<comment type="similarity">
    <text evidence="2">Belongs to the granulin family.</text>
</comment>
<organism evidence="7">
    <name type="scientific">Phallusia mammillata</name>
    <dbReference type="NCBI Taxonomy" id="59560"/>
    <lineage>
        <taxon>Eukaryota</taxon>
        <taxon>Metazoa</taxon>
        <taxon>Chordata</taxon>
        <taxon>Tunicata</taxon>
        <taxon>Ascidiacea</taxon>
        <taxon>Phlebobranchia</taxon>
        <taxon>Ascidiidae</taxon>
        <taxon>Phallusia</taxon>
    </lineage>
</organism>
<evidence type="ECO:0000313" key="7">
    <source>
        <dbReference type="EMBL" id="CAB3250925.1"/>
    </source>
</evidence>
<dbReference type="PANTHER" id="PTHR12274">
    <property type="entry name" value="GRANULIN"/>
    <property type="match status" value="1"/>
</dbReference>
<keyword evidence="5" id="KW-0732">Signal</keyword>
<dbReference type="AlphaFoldDB" id="A0A6F9DE05"/>
<dbReference type="InterPro" id="IPR000118">
    <property type="entry name" value="Granulin"/>
</dbReference>
<feature type="domain" description="Granulins" evidence="6">
    <location>
        <begin position="165"/>
        <end position="178"/>
    </location>
</feature>
<evidence type="ECO:0000259" key="6">
    <source>
        <dbReference type="PROSITE" id="PS00799"/>
    </source>
</evidence>
<dbReference type="InterPro" id="IPR037277">
    <property type="entry name" value="Granulin_sf"/>
</dbReference>
<feature type="chain" id="PRO_5026233974" evidence="5">
    <location>
        <begin position="22"/>
        <end position="229"/>
    </location>
</feature>
<feature type="domain" description="Granulins" evidence="6">
    <location>
        <begin position="81"/>
        <end position="94"/>
    </location>
</feature>
<dbReference type="FunFam" id="2.10.25.160:FF:000001">
    <property type="entry name" value="Granulin precursor"/>
    <property type="match status" value="1"/>
</dbReference>
<comment type="subcellular location">
    <subcellularLocation>
        <location evidence="1">Secreted</location>
    </subcellularLocation>
</comment>
<keyword evidence="4" id="KW-1015">Disulfide bond</keyword>
<dbReference type="SMART" id="SM00277">
    <property type="entry name" value="GRAN"/>
    <property type="match status" value="2"/>
</dbReference>
<proteinExistence type="evidence at transcript level"/>
<dbReference type="Gene3D" id="2.10.25.160">
    <property type="entry name" value="Granulin"/>
    <property type="match status" value="2"/>
</dbReference>
<evidence type="ECO:0000256" key="4">
    <source>
        <dbReference type="ARBA" id="ARBA00023157"/>
    </source>
</evidence>